<dbReference type="Gene3D" id="3.30.70.100">
    <property type="match status" value="1"/>
</dbReference>
<feature type="domain" description="Stress-response A/B barrel" evidence="1">
    <location>
        <begin position="2"/>
        <end position="97"/>
    </location>
</feature>
<organism evidence="2 3">
    <name type="scientific">Carboxylicivirga linearis</name>
    <dbReference type="NCBI Taxonomy" id="1628157"/>
    <lineage>
        <taxon>Bacteria</taxon>
        <taxon>Pseudomonadati</taxon>
        <taxon>Bacteroidota</taxon>
        <taxon>Bacteroidia</taxon>
        <taxon>Marinilabiliales</taxon>
        <taxon>Marinilabiliaceae</taxon>
        <taxon>Carboxylicivirga</taxon>
    </lineage>
</organism>
<comment type="caution">
    <text evidence="2">The sequence shown here is derived from an EMBL/GenBank/DDBJ whole genome shotgun (WGS) entry which is preliminary data.</text>
</comment>
<dbReference type="EMBL" id="JAGUCO010000001">
    <property type="protein sequence ID" value="MBS2097128.1"/>
    <property type="molecule type" value="Genomic_DNA"/>
</dbReference>
<reference evidence="2 3" key="1">
    <citation type="journal article" date="2015" name="Int. J. Syst. Evol. Microbiol.">
        <title>Carboxylicivirga linearis sp. nov., isolated from a sea cucumber culture pond.</title>
        <authorList>
            <person name="Wang F.Q."/>
            <person name="Zhou Y.X."/>
            <person name="Lin X.Z."/>
            <person name="Chen G.J."/>
            <person name="Du Z.J."/>
        </authorList>
    </citation>
    <scope>NUCLEOTIDE SEQUENCE [LARGE SCALE GENOMIC DNA]</scope>
    <source>
        <strain evidence="2 3">FB218</strain>
    </source>
</reference>
<dbReference type="InterPro" id="IPR011008">
    <property type="entry name" value="Dimeric_a/b-barrel"/>
</dbReference>
<gene>
    <name evidence="2" type="ORF">KEM10_02485</name>
</gene>
<evidence type="ECO:0000313" key="2">
    <source>
        <dbReference type="EMBL" id="MBS2097128.1"/>
    </source>
</evidence>
<protein>
    <submittedName>
        <fullName evidence="2">Dabb family protein</fullName>
    </submittedName>
</protein>
<evidence type="ECO:0000313" key="3">
    <source>
        <dbReference type="Proteomes" id="UP000708576"/>
    </source>
</evidence>
<accession>A0ABS5JQI6</accession>
<dbReference type="InterPro" id="IPR013097">
    <property type="entry name" value="Dabb"/>
</dbReference>
<dbReference type="PROSITE" id="PS51502">
    <property type="entry name" value="S_R_A_B_BARREL"/>
    <property type="match status" value="1"/>
</dbReference>
<evidence type="ECO:0000259" key="1">
    <source>
        <dbReference type="PROSITE" id="PS51502"/>
    </source>
</evidence>
<keyword evidence="3" id="KW-1185">Reference proteome</keyword>
<dbReference type="PANTHER" id="PTHR37832">
    <property type="entry name" value="BLL2683 PROTEIN"/>
    <property type="match status" value="1"/>
</dbReference>
<dbReference type="Proteomes" id="UP000708576">
    <property type="component" value="Unassembled WGS sequence"/>
</dbReference>
<dbReference type="SUPFAM" id="SSF54909">
    <property type="entry name" value="Dimeric alpha+beta barrel"/>
    <property type="match status" value="1"/>
</dbReference>
<dbReference type="RefSeq" id="WP_212213048.1">
    <property type="nucleotide sequence ID" value="NZ_JAGUCO010000001.1"/>
</dbReference>
<dbReference type="SMART" id="SM00886">
    <property type="entry name" value="Dabb"/>
    <property type="match status" value="1"/>
</dbReference>
<dbReference type="Pfam" id="PF07876">
    <property type="entry name" value="Dabb"/>
    <property type="match status" value="1"/>
</dbReference>
<dbReference type="PANTHER" id="PTHR37832:SF1">
    <property type="entry name" value="STRESS-RESPONSE A_B BARREL DOMAIN-CONTAINING PROTEIN"/>
    <property type="match status" value="1"/>
</dbReference>
<proteinExistence type="predicted"/>
<name>A0ABS5JQI6_9BACT</name>
<sequence>MIKHIVLFQLKPFESKETKDAKLAEIKSGLLGLKEKVSVLKSIEVGLNTNQAEQFDIALTTTFDSMEDLETYAKHPDHVAVGKIVREVLEARSCVDYEF</sequence>